<dbReference type="EMBL" id="JAFCMP010000523">
    <property type="protein sequence ID" value="KAG5177633.1"/>
    <property type="molecule type" value="Genomic_DNA"/>
</dbReference>
<evidence type="ECO:0000256" key="1">
    <source>
        <dbReference type="SAM" id="MobiDB-lite"/>
    </source>
</evidence>
<comment type="caution">
    <text evidence="2">The sequence shown here is derived from an EMBL/GenBank/DDBJ whole genome shotgun (WGS) entry which is preliminary data.</text>
</comment>
<dbReference type="Proteomes" id="UP000664859">
    <property type="component" value="Unassembled WGS sequence"/>
</dbReference>
<accession>A0A835YW02</accession>
<organism evidence="2 3">
    <name type="scientific">Tribonema minus</name>
    <dbReference type="NCBI Taxonomy" id="303371"/>
    <lineage>
        <taxon>Eukaryota</taxon>
        <taxon>Sar</taxon>
        <taxon>Stramenopiles</taxon>
        <taxon>Ochrophyta</taxon>
        <taxon>PX clade</taxon>
        <taxon>Xanthophyceae</taxon>
        <taxon>Tribonematales</taxon>
        <taxon>Tribonemataceae</taxon>
        <taxon>Tribonema</taxon>
    </lineage>
</organism>
<feature type="compositionally biased region" description="Gly residues" evidence="1">
    <location>
        <begin position="328"/>
        <end position="337"/>
    </location>
</feature>
<feature type="region of interest" description="Disordered" evidence="1">
    <location>
        <begin position="221"/>
        <end position="272"/>
    </location>
</feature>
<evidence type="ECO:0000313" key="3">
    <source>
        <dbReference type="Proteomes" id="UP000664859"/>
    </source>
</evidence>
<feature type="compositionally biased region" description="Gly residues" evidence="1">
    <location>
        <begin position="560"/>
        <end position="573"/>
    </location>
</feature>
<name>A0A835YW02_9STRA</name>
<gene>
    <name evidence="2" type="ORF">JKP88DRAFT_331793</name>
</gene>
<feature type="compositionally biased region" description="Low complexity" evidence="1">
    <location>
        <begin position="496"/>
        <end position="519"/>
    </location>
</feature>
<feature type="region of interest" description="Disordered" evidence="1">
    <location>
        <begin position="486"/>
        <end position="573"/>
    </location>
</feature>
<protein>
    <submittedName>
        <fullName evidence="2">Uncharacterized protein</fullName>
    </submittedName>
</protein>
<feature type="region of interest" description="Disordered" evidence="1">
    <location>
        <begin position="295"/>
        <end position="358"/>
    </location>
</feature>
<keyword evidence="3" id="KW-1185">Reference proteome</keyword>
<dbReference type="AlphaFoldDB" id="A0A835YW02"/>
<sequence length="573" mass="59828">MHCAARAAQEVVLALMTSPFLLSDGGDAVQVSKGAEPPRAPIDRHASNRVQNKRRELMRSQQSFMSITSSGKGTGSVRSGRSRNVVQPVQTTPVEDPRWVELFAAADAAKKGALTLGALQSFLCYHGHHQLAAGSILKGVLQELGVGLTEPIRLPQFAKYMAWALKRYPTLEFGAYSVPPERYPTLEFGAYPLPPEDDAEQQQAAEAEELLGILRAQQAQQRSSVKPASAGRGRVGRVLQSPRQRSALAGSMSAPAFGGGGAGGSENIGGSGTERLQQQRALAALVQPAVNVIEPLGPETSLPPQPAPSRRPSTAGAAVGRAAPLPGSTGGGGGSSTGGARRNRLHTAVSRQSSKGGAARRQLLMQKFVVPDPVAQPSIADAANASAGLVVGAGVTFRESVARRVVATRAGGSPPSVPGRMSRRSYRAMVLAEMAEAGRIGGGGCALPPLLPLLEEAPAPAAAAPSVRPSIVSAPTARHLLFSLSLPPMDDDEAVPTPQQQQQQQQQGPTPRQQLTPRQDVTPRQLPPPRQQQLVYQEQSLFPTLVDTSDAPLPTDGCGSAAGGGRRSGCGVR</sequence>
<feature type="compositionally biased region" description="Gly residues" evidence="1">
    <location>
        <begin position="257"/>
        <end position="272"/>
    </location>
</feature>
<evidence type="ECO:0000313" key="2">
    <source>
        <dbReference type="EMBL" id="KAG5177633.1"/>
    </source>
</evidence>
<reference evidence="2" key="1">
    <citation type="submission" date="2021-02" db="EMBL/GenBank/DDBJ databases">
        <title>First Annotated Genome of the Yellow-green Alga Tribonema minus.</title>
        <authorList>
            <person name="Mahan K.M."/>
        </authorList>
    </citation>
    <scope>NUCLEOTIDE SEQUENCE</scope>
    <source>
        <strain evidence="2">UTEX B ZZ1240</strain>
    </source>
</reference>
<proteinExistence type="predicted"/>